<dbReference type="EMBL" id="HE580268">
    <property type="protein sequence ID" value="CCD23100.1"/>
    <property type="molecule type" value="Genomic_DNA"/>
</dbReference>
<sequence>MSYRGGQGTAFNGGAMNGNMNMHGQFANTQYQANVHRPMSNPNNNNTGSSLLQKTQKTLDNWNDMLEELSHHPFINRIKPYIPAIARFCIVVTFYEDSMRILTQWTDQVSYLNQWKHYPYFFVVLFLFSVSVTMSVGSTFLILRKHTKYATSALCFVVILQGLVYGLFNSSSFILRNFSVIGGLLIAFSDSIVQNKITFGMLPELSDKKDQIRGYLLFAGRIMMVLMFLGFTFGKSWIVIVFTIICTICLAVGFKTKLASVVLVLILTFYNVLLNNYWFQDAFQRDLSKYEFFQNLSIIGGLLLVTNTGAGELSVDSKKKIY</sequence>
<evidence type="ECO:0000256" key="3">
    <source>
        <dbReference type="ARBA" id="ARBA00022692"/>
    </source>
</evidence>
<protein>
    <recommendedName>
        <fullName evidence="9">ER-derived vesicles protein ERV29</fullName>
    </recommendedName>
</protein>
<evidence type="ECO:0000256" key="4">
    <source>
        <dbReference type="ARBA" id="ARBA00022989"/>
    </source>
</evidence>
<dbReference type="InterPro" id="IPR002995">
    <property type="entry name" value="Surf4"/>
</dbReference>
<dbReference type="OrthoDB" id="7859621at2759"/>
<feature type="transmembrane region" description="Helical" evidence="6">
    <location>
        <begin position="237"/>
        <end position="254"/>
    </location>
</feature>
<name>G0W5N9_NAUDC</name>
<feature type="transmembrane region" description="Helical" evidence="6">
    <location>
        <begin position="174"/>
        <end position="193"/>
    </location>
</feature>
<proteinExistence type="inferred from homology"/>
<comment type="subcellular location">
    <subcellularLocation>
        <location evidence="1">Membrane</location>
        <topology evidence="1">Multi-pass membrane protein</topology>
    </subcellularLocation>
</comment>
<evidence type="ECO:0000313" key="8">
    <source>
        <dbReference type="Proteomes" id="UP000000689"/>
    </source>
</evidence>
<feature type="transmembrane region" description="Helical" evidence="6">
    <location>
        <begin position="261"/>
        <end position="280"/>
    </location>
</feature>
<feature type="transmembrane region" description="Helical" evidence="6">
    <location>
        <begin position="214"/>
        <end position="231"/>
    </location>
</feature>
<dbReference type="eggNOG" id="KOG3998">
    <property type="taxonomic scope" value="Eukaryota"/>
</dbReference>
<feature type="transmembrane region" description="Helical" evidence="6">
    <location>
        <begin position="120"/>
        <end position="142"/>
    </location>
</feature>
<gene>
    <name evidence="7" type="primary">NDAI0B00660</name>
    <name evidence="7" type="ordered locus">NDAI_0B00660</name>
</gene>
<evidence type="ECO:0000256" key="1">
    <source>
        <dbReference type="ARBA" id="ARBA00004141"/>
    </source>
</evidence>
<dbReference type="KEGG" id="ndi:NDAI_0B00660"/>
<dbReference type="PROSITE" id="PS01339">
    <property type="entry name" value="SURF4"/>
    <property type="match status" value="1"/>
</dbReference>
<dbReference type="AlphaFoldDB" id="G0W5N9"/>
<evidence type="ECO:0000256" key="2">
    <source>
        <dbReference type="ARBA" id="ARBA00006945"/>
    </source>
</evidence>
<dbReference type="HOGENOM" id="CLU_056195_0_0_1"/>
<feature type="transmembrane region" description="Helical" evidence="6">
    <location>
        <begin position="292"/>
        <end position="310"/>
    </location>
</feature>
<keyword evidence="3 6" id="KW-0812">Transmembrane</keyword>
<keyword evidence="8" id="KW-1185">Reference proteome</keyword>
<dbReference type="RefSeq" id="XP_003668343.1">
    <property type="nucleotide sequence ID" value="XM_003668295.1"/>
</dbReference>
<evidence type="ECO:0000256" key="6">
    <source>
        <dbReference type="SAM" id="Phobius"/>
    </source>
</evidence>
<evidence type="ECO:0008006" key="9">
    <source>
        <dbReference type="Google" id="ProtNLM"/>
    </source>
</evidence>
<dbReference type="GeneID" id="11498581"/>
<organism evidence="7 8">
    <name type="scientific">Naumovozyma dairenensis (strain ATCC 10597 / BCRC 20456 / CBS 421 / NBRC 0211 / NRRL Y-12639)</name>
    <name type="common">Saccharomyces dairenensis</name>
    <dbReference type="NCBI Taxonomy" id="1071378"/>
    <lineage>
        <taxon>Eukaryota</taxon>
        <taxon>Fungi</taxon>
        <taxon>Dikarya</taxon>
        <taxon>Ascomycota</taxon>
        <taxon>Saccharomycotina</taxon>
        <taxon>Saccharomycetes</taxon>
        <taxon>Saccharomycetales</taxon>
        <taxon>Saccharomycetaceae</taxon>
        <taxon>Naumovozyma</taxon>
    </lineage>
</organism>
<dbReference type="GO" id="GO:0016020">
    <property type="term" value="C:membrane"/>
    <property type="evidence" value="ECO:0007669"/>
    <property type="project" value="UniProtKB-SubCell"/>
</dbReference>
<keyword evidence="4 6" id="KW-1133">Transmembrane helix</keyword>
<dbReference type="STRING" id="1071378.G0W5N9"/>
<comment type="similarity">
    <text evidence="2">Belongs to the SURF4 family.</text>
</comment>
<accession>G0W5N9</accession>
<evidence type="ECO:0000256" key="5">
    <source>
        <dbReference type="ARBA" id="ARBA00023136"/>
    </source>
</evidence>
<reference evidence="7 8" key="1">
    <citation type="journal article" date="2011" name="Proc. Natl. Acad. Sci. U.S.A.">
        <title>Evolutionary erosion of yeast sex chromosomes by mating-type switching accidents.</title>
        <authorList>
            <person name="Gordon J.L."/>
            <person name="Armisen D."/>
            <person name="Proux-Wera E."/>
            <person name="Oheigeartaigh S.S."/>
            <person name="Byrne K.P."/>
            <person name="Wolfe K.H."/>
        </authorList>
    </citation>
    <scope>NUCLEOTIDE SEQUENCE [LARGE SCALE GENOMIC DNA]</scope>
    <source>
        <strain evidence="8">ATCC 10597 / BCRC 20456 / CBS 421 / NBRC 0211 / NRRL Y-12639</strain>
    </source>
</reference>
<evidence type="ECO:0000313" key="7">
    <source>
        <dbReference type="EMBL" id="CCD23100.1"/>
    </source>
</evidence>
<dbReference type="Pfam" id="PF02077">
    <property type="entry name" value="SURF4"/>
    <property type="match status" value="1"/>
</dbReference>
<feature type="transmembrane region" description="Helical" evidence="6">
    <location>
        <begin position="149"/>
        <end position="168"/>
    </location>
</feature>
<keyword evidence="5 6" id="KW-0472">Membrane</keyword>
<dbReference type="Proteomes" id="UP000000689">
    <property type="component" value="Chromosome 2"/>
</dbReference>
<dbReference type="OMA" id="SSPRQYM"/>